<dbReference type="InterPro" id="IPR005358">
    <property type="entry name" value="Puta_zinc/iron-chelating_dom"/>
</dbReference>
<name>A0A0R2SBS1_9GAMM</name>
<comment type="caution">
    <text evidence="1">The sequence shown here is derived from an EMBL/GenBank/DDBJ whole genome shotgun (WGS) entry which is preliminary data.</text>
</comment>
<dbReference type="Pfam" id="PF03692">
    <property type="entry name" value="CxxCxxCC"/>
    <property type="match status" value="1"/>
</dbReference>
<dbReference type="NCBIfam" id="NF003501">
    <property type="entry name" value="PRK05170.1-5"/>
    <property type="match status" value="1"/>
</dbReference>
<dbReference type="AlphaFoldDB" id="A0A0R2SBS1"/>
<dbReference type="NCBIfam" id="NF003507">
    <property type="entry name" value="PRK05170.2-5"/>
    <property type="match status" value="1"/>
</dbReference>
<dbReference type="PANTHER" id="PTHR37421">
    <property type="entry name" value="UPF0260 PROTEIN YCGN"/>
    <property type="match status" value="1"/>
</dbReference>
<accession>A0A0R2SBS1</accession>
<proteinExistence type="predicted"/>
<sequence length="151" mass="17126">MKDTKSAAIEFWHKPLGELSETEWERLCDGCGRCCLKKLMDDETEEIVHTRVVCKHHDQDTGGCGCYQTRTDLVPDCLDVKAMDIASATWMPATCAYRLRHEGKPLFDWHPLLTGSRDAMISAGISLSGRAISEEYVHPDGYDEHIVRWVE</sequence>
<evidence type="ECO:0000313" key="1">
    <source>
        <dbReference type="EMBL" id="KRO72238.1"/>
    </source>
</evidence>
<dbReference type="PANTHER" id="PTHR37421:SF1">
    <property type="entry name" value="UPF0260 PROTEIN YCGN"/>
    <property type="match status" value="1"/>
</dbReference>
<protein>
    <submittedName>
        <fullName evidence="1">Uncharacterized protein</fullName>
    </submittedName>
</protein>
<gene>
    <name evidence="1" type="ORF">ABR69_02290</name>
</gene>
<dbReference type="InterPro" id="IPR008228">
    <property type="entry name" value="UCP006173"/>
</dbReference>
<dbReference type="EMBL" id="LIBB01000086">
    <property type="protein sequence ID" value="KRO72238.1"/>
    <property type="molecule type" value="Genomic_DNA"/>
</dbReference>
<dbReference type="Proteomes" id="UP000051934">
    <property type="component" value="Unassembled WGS sequence"/>
</dbReference>
<evidence type="ECO:0000313" key="2">
    <source>
        <dbReference type="Proteomes" id="UP000051934"/>
    </source>
</evidence>
<organism evidence="1 2">
    <name type="scientific">OM182 bacterium BACL3 MAG-120507-bin80</name>
    <dbReference type="NCBI Taxonomy" id="1655577"/>
    <lineage>
        <taxon>Bacteria</taxon>
        <taxon>Pseudomonadati</taxon>
        <taxon>Pseudomonadota</taxon>
        <taxon>Gammaproteobacteria</taxon>
        <taxon>OMG group</taxon>
        <taxon>OM182 clade</taxon>
    </lineage>
</organism>
<reference evidence="1 2" key="1">
    <citation type="submission" date="2015-10" db="EMBL/GenBank/DDBJ databases">
        <title>Metagenome-Assembled Genomes uncover a global brackish microbiome.</title>
        <authorList>
            <person name="Hugerth L.W."/>
            <person name="Larsson J."/>
            <person name="Alneberg J."/>
            <person name="Lindh M.V."/>
            <person name="Legrand C."/>
            <person name="Pinhassi J."/>
            <person name="Andersson A.F."/>
        </authorList>
    </citation>
    <scope>NUCLEOTIDE SEQUENCE [LARGE SCALE GENOMIC DNA]</scope>
    <source>
        <strain evidence="1">BACL4 MAG-120507-bin80</strain>
    </source>
</reference>
<dbReference type="PIRSF" id="PIRSF006173">
    <property type="entry name" value="UCP006173"/>
    <property type="match status" value="1"/>
</dbReference>